<reference evidence="2 3" key="1">
    <citation type="journal article" date="2024" name="BMC Genomics">
        <title>Genome assembly of redclaw crayfish (Cherax quadricarinatus) provides insights into its immune adaptation and hypoxia tolerance.</title>
        <authorList>
            <person name="Liu Z."/>
            <person name="Zheng J."/>
            <person name="Li H."/>
            <person name="Fang K."/>
            <person name="Wang S."/>
            <person name="He J."/>
            <person name="Zhou D."/>
            <person name="Weng S."/>
            <person name="Chi M."/>
            <person name="Gu Z."/>
            <person name="He J."/>
            <person name="Li F."/>
            <person name="Wang M."/>
        </authorList>
    </citation>
    <scope>NUCLEOTIDE SEQUENCE [LARGE SCALE GENOMIC DNA]</scope>
    <source>
        <strain evidence="2">ZL_2023a</strain>
    </source>
</reference>
<evidence type="ECO:0000256" key="1">
    <source>
        <dbReference type="SAM" id="SignalP"/>
    </source>
</evidence>
<dbReference type="AlphaFoldDB" id="A0AAW0VTV1"/>
<evidence type="ECO:0000313" key="2">
    <source>
        <dbReference type="EMBL" id="KAK8720534.1"/>
    </source>
</evidence>
<gene>
    <name evidence="2" type="ORF">OTU49_013266</name>
</gene>
<dbReference type="SUPFAM" id="SSF56436">
    <property type="entry name" value="C-type lectin-like"/>
    <property type="match status" value="1"/>
</dbReference>
<name>A0AAW0VTV1_CHEQU</name>
<dbReference type="InterPro" id="IPR016186">
    <property type="entry name" value="C-type_lectin-like/link_sf"/>
</dbReference>
<dbReference type="Proteomes" id="UP001445076">
    <property type="component" value="Unassembled WGS sequence"/>
</dbReference>
<comment type="caution">
    <text evidence="2">The sequence shown here is derived from an EMBL/GenBank/DDBJ whole genome shotgun (WGS) entry which is preliminary data.</text>
</comment>
<keyword evidence="3" id="KW-1185">Reference proteome</keyword>
<dbReference type="InterPro" id="IPR016187">
    <property type="entry name" value="CTDL_fold"/>
</dbReference>
<sequence length="102" mass="11789">MVLRVLMTVLALSTIVGQAQQLSTFLKDPLVEEKEEKKCPTNWFTFKTSCYKFIRSPVKTREQARAQCQAYGEGSDLVSVSNKEEHGFITRHLHEMELHFKI</sequence>
<keyword evidence="1" id="KW-0732">Signal</keyword>
<evidence type="ECO:0008006" key="4">
    <source>
        <dbReference type="Google" id="ProtNLM"/>
    </source>
</evidence>
<dbReference type="Pfam" id="PF05473">
    <property type="entry name" value="UL45"/>
    <property type="match status" value="1"/>
</dbReference>
<proteinExistence type="predicted"/>
<feature type="signal peptide" evidence="1">
    <location>
        <begin position="1"/>
        <end position="21"/>
    </location>
</feature>
<evidence type="ECO:0000313" key="3">
    <source>
        <dbReference type="Proteomes" id="UP001445076"/>
    </source>
</evidence>
<feature type="chain" id="PRO_5043833380" description="C-type lectin domain-containing protein" evidence="1">
    <location>
        <begin position="22"/>
        <end position="102"/>
    </location>
</feature>
<protein>
    <recommendedName>
        <fullName evidence="4">C-type lectin domain-containing protein</fullName>
    </recommendedName>
</protein>
<organism evidence="2 3">
    <name type="scientific">Cherax quadricarinatus</name>
    <name type="common">Australian red claw crayfish</name>
    <dbReference type="NCBI Taxonomy" id="27406"/>
    <lineage>
        <taxon>Eukaryota</taxon>
        <taxon>Metazoa</taxon>
        <taxon>Ecdysozoa</taxon>
        <taxon>Arthropoda</taxon>
        <taxon>Crustacea</taxon>
        <taxon>Multicrustacea</taxon>
        <taxon>Malacostraca</taxon>
        <taxon>Eumalacostraca</taxon>
        <taxon>Eucarida</taxon>
        <taxon>Decapoda</taxon>
        <taxon>Pleocyemata</taxon>
        <taxon>Astacidea</taxon>
        <taxon>Parastacoidea</taxon>
        <taxon>Parastacidae</taxon>
        <taxon>Cherax</taxon>
    </lineage>
</organism>
<dbReference type="EMBL" id="JARKIK010000353">
    <property type="protein sequence ID" value="KAK8720534.1"/>
    <property type="molecule type" value="Genomic_DNA"/>
</dbReference>
<accession>A0AAW0VTV1</accession>
<dbReference type="Gene3D" id="3.10.100.10">
    <property type="entry name" value="Mannose-Binding Protein A, subunit A"/>
    <property type="match status" value="1"/>
</dbReference>